<keyword evidence="6 10" id="KW-0808">Transferase</keyword>
<evidence type="ECO:0000256" key="9">
    <source>
        <dbReference type="ARBA" id="ARBA00023277"/>
    </source>
</evidence>
<dbReference type="UniPathway" id="UPA00214"/>
<dbReference type="InterPro" id="IPR000766">
    <property type="entry name" value="GalP_uridyl_Trfase_II"/>
</dbReference>
<dbReference type="NCBIfam" id="NF003633">
    <property type="entry name" value="PRK05270.2-2"/>
    <property type="match status" value="1"/>
</dbReference>
<keyword evidence="7 10" id="KW-0548">Nucleotidyltransferase</keyword>
<feature type="domain" description="Galactose-1-phosphate uridyl transferase N-terminal" evidence="12">
    <location>
        <begin position="44"/>
        <end position="253"/>
    </location>
</feature>
<comment type="subcellular location">
    <subcellularLocation>
        <location evidence="2 10">Cytoplasm</location>
    </subcellularLocation>
</comment>
<dbReference type="Proteomes" id="UP000198564">
    <property type="component" value="Unassembled WGS sequence"/>
</dbReference>
<dbReference type="GO" id="GO:0005737">
    <property type="term" value="C:cytoplasm"/>
    <property type="evidence" value="ECO:0007669"/>
    <property type="project" value="UniProtKB-SubCell"/>
</dbReference>
<dbReference type="PANTHER" id="PTHR39191">
    <property type="entry name" value="GALACTOSE-1-PHOSPHATE URIDYLYLTRANSFERASE"/>
    <property type="match status" value="1"/>
</dbReference>
<evidence type="ECO:0000256" key="6">
    <source>
        <dbReference type="ARBA" id="ARBA00022679"/>
    </source>
</evidence>
<dbReference type="InterPro" id="IPR005849">
    <property type="entry name" value="GalP_Utransf_N"/>
</dbReference>
<feature type="domain" description="Galactose-1-phosphate uridyl transferase C-terminal" evidence="13">
    <location>
        <begin position="272"/>
        <end position="463"/>
    </location>
</feature>
<dbReference type="InterPro" id="IPR005850">
    <property type="entry name" value="GalP_Utransf_C"/>
</dbReference>
<feature type="compositionally biased region" description="Basic and acidic residues" evidence="11">
    <location>
        <begin position="9"/>
        <end position="21"/>
    </location>
</feature>
<evidence type="ECO:0000256" key="4">
    <source>
        <dbReference type="ARBA" id="ARBA00008706"/>
    </source>
</evidence>
<dbReference type="Pfam" id="PF01087">
    <property type="entry name" value="GalP_UDP_transf"/>
    <property type="match status" value="1"/>
</dbReference>
<comment type="similarity">
    <text evidence="4 10">Belongs to the galactose-1-phosphate uridylyltransferase type 2 family.</text>
</comment>
<evidence type="ECO:0000256" key="11">
    <source>
        <dbReference type="SAM" id="MobiDB-lite"/>
    </source>
</evidence>
<dbReference type="Pfam" id="PF02744">
    <property type="entry name" value="GalP_UDP_tr_C"/>
    <property type="match status" value="1"/>
</dbReference>
<dbReference type="NCBIfam" id="TIGR01239">
    <property type="entry name" value="galT_2"/>
    <property type="match status" value="1"/>
</dbReference>
<evidence type="ECO:0000313" key="14">
    <source>
        <dbReference type="EMBL" id="SEI94969.1"/>
    </source>
</evidence>
<dbReference type="STRING" id="1130080.SAMN04488113_13618"/>
<evidence type="ECO:0000259" key="12">
    <source>
        <dbReference type="Pfam" id="PF01087"/>
    </source>
</evidence>
<dbReference type="EMBL" id="FNYW01000036">
    <property type="protein sequence ID" value="SEI94969.1"/>
    <property type="molecule type" value="Genomic_DNA"/>
</dbReference>
<evidence type="ECO:0000256" key="5">
    <source>
        <dbReference type="ARBA" id="ARBA00022490"/>
    </source>
</evidence>
<dbReference type="NCBIfam" id="NF003629">
    <property type="entry name" value="PRK05270.1-2"/>
    <property type="match status" value="1"/>
</dbReference>
<dbReference type="EC" id="2.7.7.12" evidence="10"/>
<evidence type="ECO:0000259" key="13">
    <source>
        <dbReference type="Pfam" id="PF02744"/>
    </source>
</evidence>
<accession>A0A1H6URL9</accession>
<sequence>MLNFTLQKRQREPENGRRMNKMKSKESIDQIMTNFLDYYIKSGKINELDRIYLMNRLMDLLEKKEIKPLSPSKNVEEPLALLDKLVDFAVKTGVIKDLPSSRDVLEAKIMNLTTPLPSQVNQLFWEEYSKRPEAATDYFFELSKENNYIKTREIKKNIEYTHPTEYGELEITINLSKPEKDPKEIALAVNNQVDYPECKLCMENEGYEGHLTHPGRANHRIIRMKLNEEEWGFQYSPYAYYNEHCIFLSSIHRKMDVGIQALQNLLDILTTLPHYFVGSNAGLPIVGGSILSHDHYQGGRHTFPLEKAEEEYSFKINGTSNVKTSVIKWPMSVIRLSGTDKEAMIETADFIMKHWENYSDERVGILSETEGELHNAVTPIARRKGEEYELDLVLRNNRTSPDYPDGIFHPHPPVQHIKKENIGLIEVMGLAILPPRLKNELQTVRNYLVGKEDSTAAIHQDWADNLKRNYNITEENVGDIVDGAVGDIFLQVLKDAGVFKRNKEGQAAFKRFIDDLSAADNKESNDGNFKRYSK</sequence>
<feature type="region of interest" description="Disordered" evidence="11">
    <location>
        <begin position="1"/>
        <end position="21"/>
    </location>
</feature>
<keyword evidence="9 10" id="KW-0119">Carbohydrate metabolism</keyword>
<evidence type="ECO:0000256" key="8">
    <source>
        <dbReference type="ARBA" id="ARBA00023144"/>
    </source>
</evidence>
<evidence type="ECO:0000256" key="7">
    <source>
        <dbReference type="ARBA" id="ARBA00022695"/>
    </source>
</evidence>
<evidence type="ECO:0000256" key="10">
    <source>
        <dbReference type="HAMAP-Rule" id="MF_00571"/>
    </source>
</evidence>
<protein>
    <recommendedName>
        <fullName evidence="10">Galactose-1-phosphate uridylyltransferase</fullName>
        <shortName evidence="10">Gal-1-P uridylyltransferase</shortName>
        <ecNumber evidence="10">2.7.7.12</ecNumber>
    </recommendedName>
    <alternativeName>
        <fullName evidence="10">UDP-glucose--hexose-1-phosphate uridylyltransferase</fullName>
    </alternativeName>
</protein>
<comment type="catalytic activity">
    <reaction evidence="1 10">
        <text>alpha-D-galactose 1-phosphate + UDP-alpha-D-glucose = alpha-D-glucose 1-phosphate + UDP-alpha-D-galactose</text>
        <dbReference type="Rhea" id="RHEA:13989"/>
        <dbReference type="ChEBI" id="CHEBI:58336"/>
        <dbReference type="ChEBI" id="CHEBI:58601"/>
        <dbReference type="ChEBI" id="CHEBI:58885"/>
        <dbReference type="ChEBI" id="CHEBI:66914"/>
        <dbReference type="EC" id="2.7.7.12"/>
    </reaction>
</comment>
<proteinExistence type="inferred from homology"/>
<dbReference type="HAMAP" id="MF_00571">
    <property type="entry name" value="GalP_UDP_trans"/>
    <property type="match status" value="1"/>
</dbReference>
<evidence type="ECO:0000256" key="2">
    <source>
        <dbReference type="ARBA" id="ARBA00004496"/>
    </source>
</evidence>
<dbReference type="GO" id="GO:0006012">
    <property type="term" value="P:galactose metabolic process"/>
    <property type="evidence" value="ECO:0007669"/>
    <property type="project" value="UniProtKB-UniRule"/>
</dbReference>
<evidence type="ECO:0000313" key="15">
    <source>
        <dbReference type="Proteomes" id="UP000198564"/>
    </source>
</evidence>
<evidence type="ECO:0000256" key="3">
    <source>
        <dbReference type="ARBA" id="ARBA00004947"/>
    </source>
</evidence>
<comment type="pathway">
    <text evidence="3 10">Carbohydrate metabolism; galactose metabolism.</text>
</comment>
<reference evidence="15" key="1">
    <citation type="submission" date="2016-10" db="EMBL/GenBank/DDBJ databases">
        <authorList>
            <person name="Varghese N."/>
            <person name="Submissions S."/>
        </authorList>
    </citation>
    <scope>NUCLEOTIDE SEQUENCE [LARGE SCALE GENOMIC DNA]</scope>
    <source>
        <strain evidence="15">DSM 25751</strain>
    </source>
</reference>
<gene>
    <name evidence="10" type="primary">galT</name>
    <name evidence="14" type="ORF">SAMN04488113_13618</name>
</gene>
<keyword evidence="5 10" id="KW-0963">Cytoplasm</keyword>
<name>A0A1H6URL9_9LACT</name>
<keyword evidence="15" id="KW-1185">Reference proteome</keyword>
<dbReference type="PANTHER" id="PTHR39191:SF1">
    <property type="entry name" value="DUF4922 DOMAIN-CONTAINING PROTEIN"/>
    <property type="match status" value="1"/>
</dbReference>
<dbReference type="PIRSF" id="PIRSF006005">
    <property type="entry name" value="GalT_BS"/>
    <property type="match status" value="1"/>
</dbReference>
<evidence type="ECO:0000256" key="1">
    <source>
        <dbReference type="ARBA" id="ARBA00001107"/>
    </source>
</evidence>
<dbReference type="AlphaFoldDB" id="A0A1H6URL9"/>
<keyword evidence="8 10" id="KW-0299">Galactose metabolism</keyword>
<dbReference type="GO" id="GO:0008108">
    <property type="term" value="F:UDP-glucose:hexose-1-phosphate uridylyltransferase activity"/>
    <property type="evidence" value="ECO:0007669"/>
    <property type="project" value="UniProtKB-UniRule"/>
</dbReference>
<organism evidence="14 15">
    <name type="scientific">Alkalibacterium gilvum</name>
    <dbReference type="NCBI Taxonomy" id="1130080"/>
    <lineage>
        <taxon>Bacteria</taxon>
        <taxon>Bacillati</taxon>
        <taxon>Bacillota</taxon>
        <taxon>Bacilli</taxon>
        <taxon>Lactobacillales</taxon>
        <taxon>Carnobacteriaceae</taxon>
        <taxon>Alkalibacterium</taxon>
    </lineage>
</organism>